<feature type="transmembrane region" description="Helical" evidence="1">
    <location>
        <begin position="336"/>
        <end position="355"/>
    </location>
</feature>
<feature type="transmembrane region" description="Helical" evidence="1">
    <location>
        <begin position="964"/>
        <end position="985"/>
    </location>
</feature>
<feature type="transmembrane region" description="Helical" evidence="1">
    <location>
        <begin position="938"/>
        <end position="958"/>
    </location>
</feature>
<dbReference type="InterPro" id="IPR027463">
    <property type="entry name" value="AcrB_DN_DC_subdom"/>
</dbReference>
<evidence type="ECO:0000256" key="1">
    <source>
        <dbReference type="SAM" id="Phobius"/>
    </source>
</evidence>
<feature type="transmembrane region" description="Helical" evidence="1">
    <location>
        <begin position="433"/>
        <end position="452"/>
    </location>
</feature>
<keyword evidence="3" id="KW-1185">Reference proteome</keyword>
<evidence type="ECO:0000313" key="3">
    <source>
        <dbReference type="Proteomes" id="UP000192132"/>
    </source>
</evidence>
<proteinExistence type="predicted"/>
<keyword evidence="1" id="KW-0472">Membrane</keyword>
<gene>
    <name evidence="2" type="ORF">BKE30_06440</name>
</gene>
<dbReference type="RefSeq" id="WP_076877785.1">
    <property type="nucleotide sequence ID" value="NZ_MLCN01000014.1"/>
</dbReference>
<reference evidence="2 3" key="1">
    <citation type="submission" date="2016-10" db="EMBL/GenBank/DDBJ databases">
        <title>Draft Genome sequence of Alkanindiges sp. strain H1.</title>
        <authorList>
            <person name="Subhash Y."/>
            <person name="Lee S."/>
        </authorList>
    </citation>
    <scope>NUCLEOTIDE SEQUENCE [LARGE SCALE GENOMIC DNA]</scope>
    <source>
        <strain evidence="2 3">H1</strain>
    </source>
</reference>
<dbReference type="InterPro" id="IPR001036">
    <property type="entry name" value="Acrflvin-R"/>
</dbReference>
<dbReference type="STRING" id="1907941.BKE30_06440"/>
<name>A0A1S8CUZ2_9GAMM</name>
<sequence>MRFNLSEWALSNRQLVLFFMILLAIIGFVSYSKLGQSEDPPFTFKVMVIQTYWPGATAEQVSLQVTDRIEKKLMETGEYDKIIAYSRPGESMITFMARDSMRSKDIPDLWYNVRKKVGDIKQTLPVGVQGPFFNDEFGDTFGNIYVLTGKDFDYAVLKEYADRVQLQLQRVKDVGKVDLVGLQDEKIWIELSNTKAVSLGLPLSAVQQALEAQNAIAPAGYFETPTDRIQLRVSGQFKSLDDLKNMPIYVAGRTIRLTDVADVYRGFSEPAQPRMRFMGDNGIGIAVAMKKGGDILALGQNLEGEFARLQDTLPAGMTLSKVSDQPAAVKESVGEFIRVLAEAVIIVLIVSFFSLGFRTGLVVAFSIPLVLAMTFATMNYFDVGLHKISLGALVLALGLLVDDAIIAVEMMAIKMEQGFSRLKAAGFMWQSTAFPMLTGTLITAAGFLPIATAQSSTGEYTRSIFEVVTIALLVSWVAAVIFVPYLGDKLLPDYSQINHQPPWYQRLWARLRKAKKPPLMPDPMQAQITEDEALSKPDLSHPVRLNSESAHAVSTHDPYASRFYQNFRRLVQWCVRYRKTVIGITVAAFIGSIMLFGLVQQQFFPPSNRLEIMVDLKLAEGASLKATESQVARLEKLLKNHPGIENYVAYVGTGSPRFYLPLDQQLPQASFAQFVVLAKSIEDRNALRQWLINTLNTQFPDVRNRVSLLENGPPVGYPVQFRVSGEDMQQVRQIARQVAAKISENTNVTNVHLDWQEPSKIIYLDIDQDRARALGVDSSTLAQFLQSSISGMDISQYREKRELIQIRIRGAESERAQVENLASLAVPSSNGGSVPLAQIANLRYGFEEGIIWHRNRLPTVTVRADIRTSEQPVTLVNQISPTLDGIRQQLPSGYLLQVGGTVEDSARGQSSVNAGMPLFLVVVMTLLMLQLRSFSRTLIVMLTAPLGLIGVVLFLLLLNKPFGFVAMLGTIALSGMIMRNSLILIDQIEQDILGGLSPWHAITEATVRRFRPIVLTALAAVLAMIPLSRSIFFGPMAVAIMGGLIVATALTLLFLPALYAAWFKVKPPQTS</sequence>
<dbReference type="PANTHER" id="PTHR32063">
    <property type="match status" value="1"/>
</dbReference>
<dbReference type="EMBL" id="MLCN01000014">
    <property type="protein sequence ID" value="ONG41057.1"/>
    <property type="molecule type" value="Genomic_DNA"/>
</dbReference>
<dbReference type="PRINTS" id="PR00702">
    <property type="entry name" value="ACRIFLAVINRP"/>
</dbReference>
<feature type="transmembrane region" description="Helical" evidence="1">
    <location>
        <begin position="464"/>
        <end position="486"/>
    </location>
</feature>
<dbReference type="GO" id="GO:0042910">
    <property type="term" value="F:xenobiotic transmembrane transporter activity"/>
    <property type="evidence" value="ECO:0007669"/>
    <property type="project" value="TreeGrafter"/>
</dbReference>
<dbReference type="Gene3D" id="3.30.70.1320">
    <property type="entry name" value="Multidrug efflux transporter AcrB pore domain like"/>
    <property type="match status" value="1"/>
</dbReference>
<accession>A0A1S8CUZ2</accession>
<dbReference type="GO" id="GO:0005886">
    <property type="term" value="C:plasma membrane"/>
    <property type="evidence" value="ECO:0007669"/>
    <property type="project" value="TreeGrafter"/>
</dbReference>
<keyword evidence="1" id="KW-0812">Transmembrane</keyword>
<dbReference type="Gene3D" id="1.20.1640.10">
    <property type="entry name" value="Multidrug efflux transporter AcrB transmembrane domain"/>
    <property type="match status" value="2"/>
</dbReference>
<evidence type="ECO:0000313" key="2">
    <source>
        <dbReference type="EMBL" id="ONG41057.1"/>
    </source>
</evidence>
<organism evidence="2 3">
    <name type="scientific">Alkanindiges hydrocarboniclasticus</name>
    <dbReference type="NCBI Taxonomy" id="1907941"/>
    <lineage>
        <taxon>Bacteria</taxon>
        <taxon>Pseudomonadati</taxon>
        <taxon>Pseudomonadota</taxon>
        <taxon>Gammaproteobacteria</taxon>
        <taxon>Moraxellales</taxon>
        <taxon>Moraxellaceae</taxon>
        <taxon>Alkanindiges</taxon>
    </lineage>
</organism>
<dbReference type="Gene3D" id="3.30.70.1440">
    <property type="entry name" value="Multidrug efflux transporter AcrB pore domain"/>
    <property type="match status" value="1"/>
</dbReference>
<feature type="transmembrane region" description="Helical" evidence="1">
    <location>
        <begin position="1013"/>
        <end position="1032"/>
    </location>
</feature>
<dbReference type="Gene3D" id="3.30.2090.10">
    <property type="entry name" value="Multidrug efflux transporter AcrB TolC docking domain, DN and DC subdomains"/>
    <property type="match status" value="2"/>
</dbReference>
<feature type="transmembrane region" description="Helical" evidence="1">
    <location>
        <begin position="362"/>
        <end position="381"/>
    </location>
</feature>
<dbReference type="Gene3D" id="3.30.70.1430">
    <property type="entry name" value="Multidrug efflux transporter AcrB pore domain"/>
    <property type="match status" value="2"/>
</dbReference>
<keyword evidence="1" id="KW-1133">Transmembrane helix</keyword>
<dbReference type="PANTHER" id="PTHR32063:SF18">
    <property type="entry name" value="CATION EFFLUX SYSTEM PROTEIN"/>
    <property type="match status" value="1"/>
</dbReference>
<comment type="caution">
    <text evidence="2">The sequence shown here is derived from an EMBL/GenBank/DDBJ whole genome shotgun (WGS) entry which is preliminary data.</text>
</comment>
<feature type="transmembrane region" description="Helical" evidence="1">
    <location>
        <begin position="393"/>
        <end position="412"/>
    </location>
</feature>
<dbReference type="AlphaFoldDB" id="A0A1S8CUZ2"/>
<dbReference type="SUPFAM" id="SSF82714">
    <property type="entry name" value="Multidrug efflux transporter AcrB TolC docking domain, DN and DC subdomains"/>
    <property type="match status" value="2"/>
</dbReference>
<dbReference type="Proteomes" id="UP000192132">
    <property type="component" value="Unassembled WGS sequence"/>
</dbReference>
<dbReference type="SUPFAM" id="SSF82693">
    <property type="entry name" value="Multidrug efflux transporter AcrB pore domain, PN1, PN2, PC1 and PC2 subdomains"/>
    <property type="match status" value="3"/>
</dbReference>
<dbReference type="OrthoDB" id="9757940at2"/>
<feature type="transmembrane region" description="Helical" evidence="1">
    <location>
        <begin position="580"/>
        <end position="599"/>
    </location>
</feature>
<dbReference type="SUPFAM" id="SSF82866">
    <property type="entry name" value="Multidrug efflux transporter AcrB transmembrane domain"/>
    <property type="match status" value="2"/>
</dbReference>
<feature type="transmembrane region" description="Helical" evidence="1">
    <location>
        <begin position="1038"/>
        <end position="1062"/>
    </location>
</feature>
<protein>
    <submittedName>
        <fullName evidence="2">Multidrug transporter AcrB</fullName>
    </submittedName>
</protein>
<dbReference type="Pfam" id="PF00873">
    <property type="entry name" value="ACR_tran"/>
    <property type="match status" value="2"/>
</dbReference>